<dbReference type="EMBL" id="WUPT01000001">
    <property type="protein sequence ID" value="MXQ07135.1"/>
    <property type="molecule type" value="Genomic_DNA"/>
</dbReference>
<dbReference type="Gene3D" id="3.40.640.10">
    <property type="entry name" value="Type I PLP-dependent aspartate aminotransferase-like (Major domain)"/>
    <property type="match status" value="1"/>
</dbReference>
<evidence type="ECO:0000256" key="1">
    <source>
        <dbReference type="ARBA" id="ARBA00037999"/>
    </source>
</evidence>
<evidence type="ECO:0000256" key="2">
    <source>
        <dbReference type="PIRSR" id="PIRSR000390-1"/>
    </source>
</evidence>
<reference evidence="5 6" key="1">
    <citation type="submission" date="2019-12" db="EMBL/GenBank/DDBJ databases">
        <authorList>
            <person name="Lee S.D."/>
        </authorList>
    </citation>
    <scope>NUCLEOTIDE SEQUENCE [LARGE SCALE GENOMIC DNA]</scope>
    <source>
        <strain evidence="5 6">GH1-50</strain>
    </source>
</reference>
<evidence type="ECO:0000313" key="6">
    <source>
        <dbReference type="Proteomes" id="UP000480350"/>
    </source>
</evidence>
<dbReference type="GO" id="GO:0008483">
    <property type="term" value="F:transaminase activity"/>
    <property type="evidence" value="ECO:0007669"/>
    <property type="project" value="UniProtKB-KW"/>
</dbReference>
<dbReference type="AlphaFoldDB" id="A0A7C9MIQ1"/>
<feature type="active site" description="Proton acceptor" evidence="2">
    <location>
        <position position="207"/>
    </location>
</feature>
<organism evidence="5 6">
    <name type="scientific">Kangsaoukella pontilimi</name>
    <dbReference type="NCBI Taxonomy" id="2691042"/>
    <lineage>
        <taxon>Bacteria</taxon>
        <taxon>Pseudomonadati</taxon>
        <taxon>Pseudomonadota</taxon>
        <taxon>Alphaproteobacteria</taxon>
        <taxon>Rhodobacterales</taxon>
        <taxon>Paracoccaceae</taxon>
        <taxon>Kangsaoukella</taxon>
    </lineage>
</organism>
<keyword evidence="3 4" id="KW-0663">Pyridoxal phosphate</keyword>
<dbReference type="SUPFAM" id="SSF53383">
    <property type="entry name" value="PLP-dependent transferases"/>
    <property type="match status" value="1"/>
</dbReference>
<dbReference type="GO" id="GO:0000271">
    <property type="term" value="P:polysaccharide biosynthetic process"/>
    <property type="evidence" value="ECO:0007669"/>
    <property type="project" value="TreeGrafter"/>
</dbReference>
<reference evidence="5 6" key="2">
    <citation type="submission" date="2020-03" db="EMBL/GenBank/DDBJ databases">
        <title>Kangsaoukella pontilimi gen. nov., sp. nov., a new member of the family Rhodobacteraceae isolated from a tidal mudflat.</title>
        <authorList>
            <person name="Kim I.S."/>
        </authorList>
    </citation>
    <scope>NUCLEOTIDE SEQUENCE [LARGE SCALE GENOMIC DNA]</scope>
    <source>
        <strain evidence="5 6">GH1-50</strain>
    </source>
</reference>
<dbReference type="Proteomes" id="UP000480350">
    <property type="component" value="Unassembled WGS sequence"/>
</dbReference>
<dbReference type="InterPro" id="IPR000653">
    <property type="entry name" value="DegT/StrS_aminotransferase"/>
</dbReference>
<dbReference type="RefSeq" id="WP_160763029.1">
    <property type="nucleotide sequence ID" value="NZ_WUPT01000001.1"/>
</dbReference>
<keyword evidence="5" id="KW-0808">Transferase</keyword>
<dbReference type="PIRSF" id="PIRSF000390">
    <property type="entry name" value="PLP_StrS"/>
    <property type="match status" value="1"/>
</dbReference>
<dbReference type="Pfam" id="PF01041">
    <property type="entry name" value="DegT_DnrJ_EryC1"/>
    <property type="match status" value="1"/>
</dbReference>
<keyword evidence="6" id="KW-1185">Reference proteome</keyword>
<dbReference type="Gene3D" id="3.90.1150.10">
    <property type="entry name" value="Aspartate Aminotransferase, domain 1"/>
    <property type="match status" value="1"/>
</dbReference>
<feature type="modified residue" description="N6-(pyridoxal phosphate)lysine" evidence="3">
    <location>
        <position position="207"/>
    </location>
</feature>
<evidence type="ECO:0000313" key="5">
    <source>
        <dbReference type="EMBL" id="MXQ07135.1"/>
    </source>
</evidence>
<dbReference type="InterPro" id="IPR015422">
    <property type="entry name" value="PyrdxlP-dep_Trfase_small"/>
</dbReference>
<gene>
    <name evidence="5" type="ORF">GQ651_04685</name>
</gene>
<comment type="similarity">
    <text evidence="1 4">Belongs to the DegT/DnrJ/EryC1 family.</text>
</comment>
<accession>A0A7C9MIQ1</accession>
<name>A0A7C9MIQ1_9RHOB</name>
<dbReference type="GO" id="GO:0030170">
    <property type="term" value="F:pyridoxal phosphate binding"/>
    <property type="evidence" value="ECO:0007669"/>
    <property type="project" value="TreeGrafter"/>
</dbReference>
<dbReference type="InterPro" id="IPR015424">
    <property type="entry name" value="PyrdxlP-dep_Trfase"/>
</dbReference>
<keyword evidence="5" id="KW-0032">Aminotransferase</keyword>
<dbReference type="PANTHER" id="PTHR30244:SF34">
    <property type="entry name" value="DTDP-4-AMINO-4,6-DIDEOXYGALACTOSE TRANSAMINASE"/>
    <property type="match status" value="1"/>
</dbReference>
<sequence length="426" mass="45748">MRNPVSEAAVPPAPDRLKFTGSFTQQAPLPQASIDGALDVLMSSRLHRYNTVEGDAGVTARLEETVATWQGRKYCLAVTSGGQAIQIALRAAGVRPGDAVLVNAFTLAPVPGAIEAVGGRAVLVETGDDLRPDLHDLETRVDASGARFLLLSHMRGHAPDMGRLMALADRLGLTVIEDCAHSMGGWVGGVRSGNHGRVACFSSQTYKHVNSGEGGFLVSDDPDLMARATILSGSYMLYARHGASPPEDAFRAVREVTPNLSARMDALRAAVILPQIAGIDHNVAEWNRRHDALADAFRGANRVALPGALPGELRVGSSFQFRVPDFGPEDCARLVRLAAEDGVELKWFGAPEPHGFTSTHKSWRYLEDQSLPNADRVLATLFDMRLPLTFSVEDCRLIGRILLACIEDVATGARKSAAQLSDMGRD</sequence>
<protein>
    <submittedName>
        <fullName evidence="5">Aminotransferase class I/II-fold pyridoxal phosphate-dependent enzyme</fullName>
    </submittedName>
</protein>
<evidence type="ECO:0000256" key="4">
    <source>
        <dbReference type="RuleBase" id="RU004508"/>
    </source>
</evidence>
<dbReference type="InterPro" id="IPR015421">
    <property type="entry name" value="PyrdxlP-dep_Trfase_major"/>
</dbReference>
<comment type="caution">
    <text evidence="5">The sequence shown here is derived from an EMBL/GenBank/DDBJ whole genome shotgun (WGS) entry which is preliminary data.</text>
</comment>
<evidence type="ECO:0000256" key="3">
    <source>
        <dbReference type="PIRSR" id="PIRSR000390-2"/>
    </source>
</evidence>
<dbReference type="PANTHER" id="PTHR30244">
    <property type="entry name" value="TRANSAMINASE"/>
    <property type="match status" value="1"/>
</dbReference>
<proteinExistence type="inferred from homology"/>